<feature type="domain" description="PIN" evidence="1">
    <location>
        <begin position="49"/>
        <end position="152"/>
    </location>
</feature>
<dbReference type="KEGG" id="schv:BRCON_2143"/>
<dbReference type="EMBL" id="CP030759">
    <property type="protein sequence ID" value="AXA36920.1"/>
    <property type="molecule type" value="Genomic_DNA"/>
</dbReference>
<dbReference type="InterPro" id="IPR002716">
    <property type="entry name" value="PIN_dom"/>
</dbReference>
<gene>
    <name evidence="2" type="ORF">BRCON_2143</name>
</gene>
<evidence type="ECO:0000259" key="1">
    <source>
        <dbReference type="Pfam" id="PF01850"/>
    </source>
</evidence>
<reference evidence="2 3" key="1">
    <citation type="submission" date="2018-05" db="EMBL/GenBank/DDBJ databases">
        <title>A metagenomic window into the 2 km-deep terrestrial subsurface aquifer revealed taxonomically and functionally diverse microbial community comprising novel uncultured bacterial lineages.</title>
        <authorList>
            <person name="Kadnikov V.V."/>
            <person name="Mardanov A.V."/>
            <person name="Beletsky A.V."/>
            <person name="Banks D."/>
            <person name="Pimenov N.V."/>
            <person name="Frank Y.A."/>
            <person name="Karnachuk O.V."/>
            <person name="Ravin N.V."/>
        </authorList>
    </citation>
    <scope>NUCLEOTIDE SEQUENCE [LARGE SCALE GENOMIC DNA]</scope>
    <source>
        <strain evidence="2">BY</strain>
    </source>
</reference>
<evidence type="ECO:0000313" key="3">
    <source>
        <dbReference type="Proteomes" id="UP000262583"/>
    </source>
</evidence>
<dbReference type="Gene3D" id="3.40.50.1010">
    <property type="entry name" value="5'-nuclease"/>
    <property type="match status" value="1"/>
</dbReference>
<protein>
    <recommendedName>
        <fullName evidence="1">PIN domain-containing protein</fullName>
    </recommendedName>
</protein>
<organism evidence="2 3">
    <name type="scientific">Sumerlaea chitinivorans</name>
    <dbReference type="NCBI Taxonomy" id="2250252"/>
    <lineage>
        <taxon>Bacteria</taxon>
        <taxon>Candidatus Sumerlaeota</taxon>
        <taxon>Candidatus Sumerlaeia</taxon>
        <taxon>Candidatus Sumerlaeales</taxon>
        <taxon>Candidatus Sumerlaeaceae</taxon>
        <taxon>Candidatus Sumerlaea</taxon>
    </lineage>
</organism>
<dbReference type="Pfam" id="PF01850">
    <property type="entry name" value="PIN"/>
    <property type="match status" value="1"/>
</dbReference>
<dbReference type="Proteomes" id="UP000262583">
    <property type="component" value="Chromosome"/>
</dbReference>
<name>A0A2Z4Y6T7_SUMC1</name>
<evidence type="ECO:0000313" key="2">
    <source>
        <dbReference type="EMBL" id="AXA36920.1"/>
    </source>
</evidence>
<dbReference type="InterPro" id="IPR029060">
    <property type="entry name" value="PIN-like_dom_sf"/>
</dbReference>
<sequence length="382" mass="43165">MAAAVEQLQEILNGQAVQKPKVALDTCCVQYYISNPPVQPWADCLDPIFRAALDGRIELYVSTVVVSELLAHVHFAHRNKGYDPERDLLAILNRHFQMLDVNGDVARAAGRLRGTFVPGEKMSLKTPDALIGATSIANGHTLFITNDAQLAQALPTGTRIYLKELAFEWLAKRFPATCVNTNRTVRPVRSGPGLLGYLCADASELGAVKLNPSVTWKRILADAWTTASAISEPCVFFVLTRRNSRKEETAEVLFWHEGLEQQRPAQRIVKYLREYLEVQYDRDNNRYLAALGKHAYGFVFISLNRERARQSQPCFASKSDHQRETDAWKDYLTPLWRFRSALTLPGTAWLLCEDGEARYLKPAETQQFLDKANNVLGWEGRR</sequence>
<accession>A0A2Z4Y6T7</accession>
<dbReference type="AlphaFoldDB" id="A0A2Z4Y6T7"/>
<proteinExistence type="predicted"/>
<dbReference type="SUPFAM" id="SSF88723">
    <property type="entry name" value="PIN domain-like"/>
    <property type="match status" value="1"/>
</dbReference>